<dbReference type="SUPFAM" id="SSF49299">
    <property type="entry name" value="PKD domain"/>
    <property type="match status" value="1"/>
</dbReference>
<dbReference type="Gene3D" id="2.60.40.10">
    <property type="entry name" value="Immunoglobulins"/>
    <property type="match status" value="1"/>
</dbReference>
<dbReference type="InterPro" id="IPR038765">
    <property type="entry name" value="Papain-like_cys_pep_sf"/>
</dbReference>
<dbReference type="PROSITE" id="PS00139">
    <property type="entry name" value="THIOL_PROTEASE_CYS"/>
    <property type="match status" value="1"/>
</dbReference>
<dbReference type="InterPro" id="IPR035986">
    <property type="entry name" value="PKD_dom_sf"/>
</dbReference>
<dbReference type="EMBL" id="CP072943">
    <property type="protein sequence ID" value="QTX32351.1"/>
    <property type="molecule type" value="Genomic_DNA"/>
</dbReference>
<evidence type="ECO:0000256" key="1">
    <source>
        <dbReference type="ARBA" id="ARBA00008455"/>
    </source>
</evidence>
<proteinExistence type="inferred from homology"/>
<organism evidence="4 5">
    <name type="scientific">Aminithiophilus ramosus</name>
    <dbReference type="NCBI Taxonomy" id="3029084"/>
    <lineage>
        <taxon>Bacteria</taxon>
        <taxon>Thermotogati</taxon>
        <taxon>Synergistota</taxon>
        <taxon>Synergistia</taxon>
        <taxon>Synergistales</taxon>
        <taxon>Aminithiophilaceae</taxon>
        <taxon>Aminithiophilus</taxon>
    </lineage>
</organism>
<dbReference type="InterPro" id="IPR000668">
    <property type="entry name" value="Peptidase_C1A_C"/>
</dbReference>
<dbReference type="RefSeq" id="WP_274373579.1">
    <property type="nucleotide sequence ID" value="NZ_CP072943.1"/>
</dbReference>
<dbReference type="InterPro" id="IPR040528">
    <property type="entry name" value="Lectin-like"/>
</dbReference>
<dbReference type="SMART" id="SM00089">
    <property type="entry name" value="PKD"/>
    <property type="match status" value="1"/>
</dbReference>
<dbReference type="InterPro" id="IPR013783">
    <property type="entry name" value="Ig-like_fold"/>
</dbReference>
<dbReference type="Pfam" id="PF18560">
    <property type="entry name" value="Lectin_like"/>
    <property type="match status" value="1"/>
</dbReference>
<dbReference type="Proteomes" id="UP000671879">
    <property type="component" value="Chromosome"/>
</dbReference>
<feature type="domain" description="PKD" evidence="3">
    <location>
        <begin position="515"/>
        <end position="596"/>
    </location>
</feature>
<dbReference type="GO" id="GO:0006508">
    <property type="term" value="P:proteolysis"/>
    <property type="evidence" value="ECO:0007669"/>
    <property type="project" value="InterPro"/>
</dbReference>
<feature type="transmembrane region" description="Helical" evidence="2">
    <location>
        <begin position="828"/>
        <end position="849"/>
    </location>
</feature>
<dbReference type="Gene3D" id="3.90.70.10">
    <property type="entry name" value="Cysteine proteinases"/>
    <property type="match status" value="1"/>
</dbReference>
<dbReference type="CDD" id="cd00146">
    <property type="entry name" value="PKD"/>
    <property type="match status" value="1"/>
</dbReference>
<dbReference type="InterPro" id="IPR022409">
    <property type="entry name" value="PKD/Chitinase_dom"/>
</dbReference>
<keyword evidence="5" id="KW-1185">Reference proteome</keyword>
<evidence type="ECO:0000259" key="3">
    <source>
        <dbReference type="PROSITE" id="PS50093"/>
    </source>
</evidence>
<dbReference type="InterPro" id="IPR000169">
    <property type="entry name" value="Pept_cys_AS"/>
</dbReference>
<dbReference type="Pfam" id="PF18911">
    <property type="entry name" value="PKD_4"/>
    <property type="match status" value="1"/>
</dbReference>
<dbReference type="Pfam" id="PF00112">
    <property type="entry name" value="Peptidase_C1"/>
    <property type="match status" value="2"/>
</dbReference>
<dbReference type="PROSITE" id="PS50093">
    <property type="entry name" value="PKD"/>
    <property type="match status" value="1"/>
</dbReference>
<reference evidence="5" key="1">
    <citation type="submission" date="2021-04" db="EMBL/GenBank/DDBJ databases">
        <title>A novel Synergistetes isolate from a pyrite-forming mixed culture.</title>
        <authorList>
            <person name="Bunk B."/>
            <person name="Sproer C."/>
            <person name="Spring S."/>
            <person name="Pester M."/>
        </authorList>
    </citation>
    <scope>NUCLEOTIDE SEQUENCE [LARGE SCALE GENOMIC DNA]</scope>
    <source>
        <strain evidence="5">J.5.4.2-T.3.5.2</strain>
    </source>
</reference>
<dbReference type="AlphaFoldDB" id="A0A9Q7EYS8"/>
<name>A0A9Q7EYS8_9BACT</name>
<dbReference type="KEGG" id="aram:KAR29_13800"/>
<evidence type="ECO:0000256" key="2">
    <source>
        <dbReference type="SAM" id="Phobius"/>
    </source>
</evidence>
<keyword evidence="2" id="KW-1133">Transmembrane helix</keyword>
<accession>A0A9Q7EYS8</accession>
<dbReference type="InterPro" id="IPR013128">
    <property type="entry name" value="Peptidase_C1A"/>
</dbReference>
<dbReference type="SUPFAM" id="SSF54001">
    <property type="entry name" value="Cysteine proteinases"/>
    <property type="match status" value="1"/>
</dbReference>
<gene>
    <name evidence="4" type="ORF">KAR29_13800</name>
</gene>
<dbReference type="SMART" id="SM00645">
    <property type="entry name" value="Pept_C1"/>
    <property type="match status" value="1"/>
</dbReference>
<dbReference type="InterPro" id="IPR000601">
    <property type="entry name" value="PKD_dom"/>
</dbReference>
<keyword evidence="2" id="KW-0812">Transmembrane</keyword>
<sequence length="855" mass="92797">MRAQKGKKTNRLSGVILVGVLLLGAVPVRGGVPPRALSPAALSGGVRGPVDFESRRWEAFFSSPGQEKRSGERLSLPARFDLREEGRVNPVELQTPSGLCWAFSTLGSFESSLLPGEDRAFSEWHLAFAAFCSGVFETFAPPEEDEVSPDFADQGGDTLMSVALLSRGGSPVDEVDLPFGTDVEGQVPEDYALPSGRKLLREAYWLHLLSVRPYPESLDVPAADPTRYDRHALKRILRDGGALSVCYHDDVLRYYNPETFAYYCSAPDGPEIVNHMVMIVGWDDAFPRERFLERPPEDGAWLAKNSYSSNWGDEGYFWISYADTSFVEGTVFRATSDDYASIYQHDPLGMTANVTDGGAREIWLANVFRAENEAEIAAVSFYTTDLETAYRVYVIPGFGGFPLAEDLASHEAARGTKTYPGYYLVDLDRGVTLSTGPFAVVVALHNPDYAYPAAVEIPLGDWYRKNAKASPGQSYWSADGVHFTDLTAASFEGASSANACIKAFAKGAPEPSSTLAVTTFQTDGAPSAEEPVTFSATVTGGVPPYTYLFDFGDRTVRSEPLPHASHAYAFAKAYTARITVEDGTGARAAAALPLNVAPFASAERQEEGPDGAAAFPLSFLRWSGASKVEGTIVAAEAEEPFEADVKVTLLTGKDALVASGPKAIAICPEAFDEEDGRYDWVDYYGSIEGEFFYRAARLSLEITPTTACGKAVLLRDVRFVLRAEDLGNDSSHRAIEELESHFAFFARRSTDPEAFLCHDYGRRRFAQADSSGTVALYLEELSIVLPGDGEDEEPGVVVSEEDDRYVLTLDVWEKCEGPLVEGSSSGCALGTGSVGASALVVGVPLVVLARRRFRR</sequence>
<dbReference type="GO" id="GO:0008234">
    <property type="term" value="F:cysteine-type peptidase activity"/>
    <property type="evidence" value="ECO:0007669"/>
    <property type="project" value="InterPro"/>
</dbReference>
<comment type="similarity">
    <text evidence="1">Belongs to the peptidase C1 family.</text>
</comment>
<protein>
    <submittedName>
        <fullName evidence="4">PKD domain-containing protein</fullName>
    </submittedName>
</protein>
<evidence type="ECO:0000313" key="4">
    <source>
        <dbReference type="EMBL" id="QTX32351.1"/>
    </source>
</evidence>
<keyword evidence="2" id="KW-0472">Membrane</keyword>
<evidence type="ECO:0000313" key="5">
    <source>
        <dbReference type="Proteomes" id="UP000671879"/>
    </source>
</evidence>
<dbReference type="PANTHER" id="PTHR12411">
    <property type="entry name" value="CYSTEINE PROTEASE FAMILY C1-RELATED"/>
    <property type="match status" value="1"/>
</dbReference>